<evidence type="ECO:0000313" key="3">
    <source>
        <dbReference type="EMBL" id="RWW92094.1"/>
    </source>
</evidence>
<gene>
    <name evidence="3" type="ORF">EPI11_16960</name>
</gene>
<dbReference type="AlphaFoldDB" id="A0A444GMA6"/>
<evidence type="ECO:0000313" key="4">
    <source>
        <dbReference type="Proteomes" id="UP000287527"/>
    </source>
</evidence>
<sequence length="412" mass="44693">MKSVYLYILFCLCFSYSYSQYTVSMINVRYSNGTPIPSGQPINFNSSGTVSFTFDAKVTTDVNLVDSDAFGNVEVYAKRTNKIEPDWLQTVGITLGPTNSSPKFHGVTGVGKIILNASDFNFSGDYIYVVYKPLNIGGSGTSVGWPIDKTSVSGNPILNNVISANQSLPVGGIPEPIIGSTPTGGSGVFTYIWKQYFVPNGPQSVIPGATSKDYNPGPITQNTFFVREVSSPGSSNSVSTSVYIQFPPCKIGNYHEFNEMTTYTTPYFSQQSGFLRLQSFIYSGVKTTYQAGEYIVMETGFYGAGGSQLHAYIAGCGDSSAMMMANTENVEAEKKEEIFVLYPNPAIDNVSITSNKLMSSVLVASLSGLTFFQSEIKATSYELNIGNYPKGIYVVTVTTSDGKTEFKKLIKN</sequence>
<feature type="domain" description="Secretion system C-terminal sorting" evidence="2">
    <location>
        <begin position="341"/>
        <end position="410"/>
    </location>
</feature>
<proteinExistence type="predicted"/>
<dbReference type="NCBIfam" id="TIGR04183">
    <property type="entry name" value="Por_Secre_tail"/>
    <property type="match status" value="1"/>
</dbReference>
<evidence type="ECO:0000259" key="2">
    <source>
        <dbReference type="Pfam" id="PF18962"/>
    </source>
</evidence>
<name>A0A444GMA6_9FLAO</name>
<dbReference type="Pfam" id="PF18962">
    <property type="entry name" value="Por_Secre_tail"/>
    <property type="match status" value="1"/>
</dbReference>
<dbReference type="EMBL" id="SBII01000014">
    <property type="protein sequence ID" value="RWW92094.1"/>
    <property type="molecule type" value="Genomic_DNA"/>
</dbReference>
<accession>A0A444GMA6</accession>
<organism evidence="3 4">
    <name type="scientific">Flavobacterium cerinum</name>
    <dbReference type="NCBI Taxonomy" id="2502784"/>
    <lineage>
        <taxon>Bacteria</taxon>
        <taxon>Pseudomonadati</taxon>
        <taxon>Bacteroidota</taxon>
        <taxon>Flavobacteriia</taxon>
        <taxon>Flavobacteriales</taxon>
        <taxon>Flavobacteriaceae</taxon>
        <taxon>Flavobacterium</taxon>
    </lineage>
</organism>
<protein>
    <submittedName>
        <fullName evidence="3">T9SS type A sorting domain-containing protein</fullName>
    </submittedName>
</protein>
<dbReference type="OrthoDB" id="9765926at2"/>
<keyword evidence="1" id="KW-0732">Signal</keyword>
<keyword evidence="4" id="KW-1185">Reference proteome</keyword>
<reference evidence="3 4" key="1">
    <citation type="submission" date="2019-01" db="EMBL/GenBank/DDBJ databases">
        <title>Flavobacterium sp. nov.,isolated from freshwater.</title>
        <authorList>
            <person name="Zhang R."/>
            <person name="Du Z.-J."/>
        </authorList>
    </citation>
    <scope>NUCLEOTIDE SEQUENCE [LARGE SCALE GENOMIC DNA]</scope>
    <source>
        <strain evidence="3 4">1E403</strain>
    </source>
</reference>
<evidence type="ECO:0000256" key="1">
    <source>
        <dbReference type="ARBA" id="ARBA00022729"/>
    </source>
</evidence>
<dbReference type="Proteomes" id="UP000287527">
    <property type="component" value="Unassembled WGS sequence"/>
</dbReference>
<dbReference type="InterPro" id="IPR026444">
    <property type="entry name" value="Secre_tail"/>
</dbReference>
<comment type="caution">
    <text evidence="3">The sequence shown here is derived from an EMBL/GenBank/DDBJ whole genome shotgun (WGS) entry which is preliminary data.</text>
</comment>
<dbReference type="NCBIfam" id="NF045639">
    <property type="entry name" value="GCX_COOH"/>
    <property type="match status" value="1"/>
</dbReference>
<dbReference type="InterPro" id="IPR055015">
    <property type="entry name" value="GCX_COOH"/>
</dbReference>